<dbReference type="Gene3D" id="2.30.29.30">
    <property type="entry name" value="Pleckstrin-homology domain (PH domain)/Phosphotyrosine-binding domain (PTB)"/>
    <property type="match status" value="2"/>
</dbReference>
<dbReference type="Pfam" id="PF09380">
    <property type="entry name" value="FERM_C"/>
    <property type="match status" value="1"/>
</dbReference>
<dbReference type="SUPFAM" id="SSF50729">
    <property type="entry name" value="PH domain-like"/>
    <property type="match status" value="2"/>
</dbReference>
<evidence type="ECO:0000259" key="4">
    <source>
        <dbReference type="PROSITE" id="PS50057"/>
    </source>
</evidence>
<feature type="compositionally biased region" description="Basic and acidic residues" evidence="1">
    <location>
        <begin position="590"/>
        <end position="604"/>
    </location>
</feature>
<dbReference type="SUPFAM" id="SSF48065">
    <property type="entry name" value="DBL homology domain (DH-domain)"/>
    <property type="match status" value="1"/>
</dbReference>
<feature type="compositionally biased region" description="Low complexity" evidence="1">
    <location>
        <begin position="750"/>
        <end position="771"/>
    </location>
</feature>
<dbReference type="SMART" id="SM01195">
    <property type="entry name" value="FA"/>
    <property type="match status" value="1"/>
</dbReference>
<feature type="region of interest" description="Disordered" evidence="1">
    <location>
        <begin position="567"/>
        <end position="657"/>
    </location>
</feature>
<evidence type="ECO:0000256" key="1">
    <source>
        <dbReference type="SAM" id="MobiDB-lite"/>
    </source>
</evidence>
<reference evidence="5" key="1">
    <citation type="submission" date="2016-01" db="EMBL/GenBank/DDBJ databases">
        <title>Reference transcriptome for the parasite Schistocephalus solidus: insights into the molecular evolution of parasitism.</title>
        <authorList>
            <person name="Hebert F.O."/>
            <person name="Grambauer S."/>
            <person name="Barber I."/>
            <person name="Landry C.R."/>
            <person name="Aubin-Horth N."/>
        </authorList>
    </citation>
    <scope>NUCLEOTIDE SEQUENCE</scope>
</reference>
<feature type="compositionally biased region" description="Low complexity" evidence="1">
    <location>
        <begin position="834"/>
        <end position="847"/>
    </location>
</feature>
<dbReference type="InterPro" id="IPR000299">
    <property type="entry name" value="FERM_domain"/>
</dbReference>
<dbReference type="InterPro" id="IPR011993">
    <property type="entry name" value="PH-like_dom_sf"/>
</dbReference>
<dbReference type="PROSITE" id="PS50010">
    <property type="entry name" value="DH_2"/>
    <property type="match status" value="1"/>
</dbReference>
<dbReference type="InterPro" id="IPR051835">
    <property type="entry name" value="RAC1-GEF"/>
</dbReference>
<feature type="compositionally biased region" description="Basic residues" evidence="1">
    <location>
        <begin position="711"/>
        <end position="720"/>
    </location>
</feature>
<dbReference type="PANTHER" id="PTHR45858">
    <property type="entry name" value="FERM DOMAIN CONTAINING PROTEIN"/>
    <property type="match status" value="1"/>
</dbReference>
<evidence type="ECO:0000313" key="5">
    <source>
        <dbReference type="EMBL" id="JAP57322.1"/>
    </source>
</evidence>
<dbReference type="InterPro" id="IPR035899">
    <property type="entry name" value="DBL_dom_sf"/>
</dbReference>
<dbReference type="FunFam" id="2.30.29.30:FF:000002">
    <property type="entry name" value="Band 4.1-like protein 5 isoform 1"/>
    <property type="match status" value="1"/>
</dbReference>
<feature type="domain" description="PH" evidence="2">
    <location>
        <begin position="1133"/>
        <end position="1211"/>
    </location>
</feature>
<evidence type="ECO:0000259" key="3">
    <source>
        <dbReference type="PROSITE" id="PS50010"/>
    </source>
</evidence>
<protein>
    <recommendedName>
        <fullName evidence="6">FERM, RhoGEF and pleckstrin domain-containing protein 2</fullName>
    </recommendedName>
</protein>
<feature type="non-terminal residue" evidence="5">
    <location>
        <position position="1211"/>
    </location>
</feature>
<proteinExistence type="predicted"/>
<dbReference type="PROSITE" id="PS50003">
    <property type="entry name" value="PH_DOMAIN"/>
    <property type="match status" value="1"/>
</dbReference>
<dbReference type="Pfam" id="PF00621">
    <property type="entry name" value="RhoGEF"/>
    <property type="match status" value="1"/>
</dbReference>
<accession>A0A0X3Q998</accession>
<name>A0A0X3Q998_SCHSO</name>
<feature type="domain" description="FERM" evidence="4">
    <location>
        <begin position="1"/>
        <end position="79"/>
    </location>
</feature>
<dbReference type="EMBL" id="GEEE01005903">
    <property type="protein sequence ID" value="JAP57322.1"/>
    <property type="molecule type" value="Transcribed_RNA"/>
</dbReference>
<feature type="region of interest" description="Disordered" evidence="1">
    <location>
        <begin position="698"/>
        <end position="794"/>
    </location>
</feature>
<feature type="compositionally biased region" description="Basic and acidic residues" evidence="1">
    <location>
        <begin position="635"/>
        <end position="644"/>
    </location>
</feature>
<evidence type="ECO:0008006" key="6">
    <source>
        <dbReference type="Google" id="ProtNLM"/>
    </source>
</evidence>
<dbReference type="AlphaFoldDB" id="A0A0X3Q998"/>
<evidence type="ECO:0000259" key="2">
    <source>
        <dbReference type="PROSITE" id="PS50003"/>
    </source>
</evidence>
<sequence>MSLSLAVSHAGLLVFHETAKVNTFSWARIRKLSFKRKKFFIKLHPEGYDAVEFIFDSRNECKNFWKQCIEHHAFFRCQAVKHLRKRKGIGVPKGSSFRYFGRTQNQLREVVRENARKLGPYDRSASTGRVPAHRSPSLSMSGGVGHHRHHHGTLSSTAVNQLDPSQSIGSGSLTCADDSMVMQQAASSSSTPGGAQCLVRSLASLGSNAAPPISPSSSPQDGGFPAVLQKSDGSRSSATTTATAYVQLPQGSLRAAPYGQRVMLLMRPGVAGAAGGVSIVPLVASATSGSSAQVLTTRAIDMSSSAVAAVQGPSSTAASSSAQLAKDVTTQRPDFLVMLPTHPIHQPTRDVPDQRIGINSEKRCATPDCVAAMHSSLLMNRPRNGAPASNVAPGDAAMFPQVGHNLSPQPHAQLASGIRLVSSNILAAAPGLSSACAVLPSQRSAGRIFYVDSATGRLLSDGQFVAVPPTSSLGLLNAAAASNGGVGPLGNATATAPGALAAKSRAAATDLSSAGITLHQAGEDVSTTILHDDTTAARCGHALVSIAGASSTTTMASSLGFDQTGDSLGGSIGRAGGGVLRPRGAPPPAPERRDSVRPRERLDSSDVTTTTAVAPVRIDDAVVGTVNTTSQGEGNEDKRTRRELPPPPLPEPDPAHPYPFNVIPVNFFAQRSFEASCLSLAARSTRSSCQSIVDETNLEGENTTTAPQPVRLRRRRRRRRSDLPPSPGHVGDSVERGNSVEGSDASRPISRSASLHRSSGSASSRSLNASGERASMTQDDMAIIGVGSGSGGGGEVRHLRCHSVVDPALSGVSNADAPKTPLASVSKTSRHRASGSNSRRSSVSSSHHTPKEPMSMAYHLLRELTMTERTYRKDLDVVCMNFCSANLSGQSLADSDVSAVRTVLNRLFTLLEPIRNHHTEFLRGLESRFSNWSGQSASRKSVDVGAGNSTAGCADSMNSTPAGSEDTPVSPIRVGDLFVTNLKMLKLYRAYISEVEGLLMDLERLARSRPAFGQKLQEIESQKFCYLPFYAFLLKPMHRLLHYRAILERLMRQYSESHVDMQDCRVAHARLLDTIQSQWDSYKRSENLYKILEVERDLVGLQPLPAPATGGPTPSAATESDAEARWLARPSRQFVREGLLQKLSKRGYQQRIFFLFSDQLIYASRTNASFLQFKVHGQFHLRDLMVEEAETPLSFTIYSGNRCFLVAAPSE</sequence>
<organism evidence="5">
    <name type="scientific">Schistocephalus solidus</name>
    <name type="common">Tapeworm</name>
    <dbReference type="NCBI Taxonomy" id="70667"/>
    <lineage>
        <taxon>Eukaryota</taxon>
        <taxon>Metazoa</taxon>
        <taxon>Spiralia</taxon>
        <taxon>Lophotrochozoa</taxon>
        <taxon>Platyhelminthes</taxon>
        <taxon>Cestoda</taxon>
        <taxon>Eucestoda</taxon>
        <taxon>Diphyllobothriidea</taxon>
        <taxon>Diphyllobothriidae</taxon>
        <taxon>Schistocephalus</taxon>
    </lineage>
</organism>
<dbReference type="InterPro" id="IPR014847">
    <property type="entry name" value="FA"/>
</dbReference>
<dbReference type="CDD" id="cd00160">
    <property type="entry name" value="RhoGEF"/>
    <property type="match status" value="1"/>
</dbReference>
<dbReference type="InterPro" id="IPR000219">
    <property type="entry name" value="DH_dom"/>
</dbReference>
<feature type="region of interest" description="Disordered" evidence="1">
    <location>
        <begin position="208"/>
        <end position="235"/>
    </location>
</feature>
<feature type="compositionally biased region" description="Polar residues" evidence="1">
    <location>
        <begin position="698"/>
        <end position="707"/>
    </location>
</feature>
<feature type="compositionally biased region" description="Pro residues" evidence="1">
    <location>
        <begin position="645"/>
        <end position="657"/>
    </location>
</feature>
<dbReference type="InterPro" id="IPR018980">
    <property type="entry name" value="FERM_PH-like_C"/>
</dbReference>
<feature type="region of interest" description="Disordered" evidence="1">
    <location>
        <begin position="113"/>
        <end position="154"/>
    </location>
</feature>
<feature type="compositionally biased region" description="Gly residues" evidence="1">
    <location>
        <begin position="567"/>
        <end position="579"/>
    </location>
</feature>
<dbReference type="InterPro" id="IPR001849">
    <property type="entry name" value="PH_domain"/>
</dbReference>
<dbReference type="Gene3D" id="1.20.900.10">
    <property type="entry name" value="Dbl homology (DH) domain"/>
    <property type="match status" value="1"/>
</dbReference>
<feature type="region of interest" description="Disordered" evidence="1">
    <location>
        <begin position="809"/>
        <end position="856"/>
    </location>
</feature>
<dbReference type="SMART" id="SM01196">
    <property type="entry name" value="FERM_C"/>
    <property type="match status" value="1"/>
</dbReference>
<dbReference type="PANTHER" id="PTHR45858:SF5">
    <property type="entry name" value="MOESIN_EZRIN_RADIXIN HOMOLOG 1"/>
    <property type="match status" value="1"/>
</dbReference>
<gene>
    <name evidence="5" type="ORF">TR137328</name>
</gene>
<dbReference type="GO" id="GO:0005085">
    <property type="term" value="F:guanyl-nucleotide exchange factor activity"/>
    <property type="evidence" value="ECO:0007669"/>
    <property type="project" value="InterPro"/>
</dbReference>
<dbReference type="SMART" id="SM00325">
    <property type="entry name" value="RhoGEF"/>
    <property type="match status" value="1"/>
</dbReference>
<dbReference type="PROSITE" id="PS50057">
    <property type="entry name" value="FERM_3"/>
    <property type="match status" value="1"/>
</dbReference>
<feature type="domain" description="DH" evidence="3">
    <location>
        <begin position="856"/>
        <end position="1081"/>
    </location>
</feature>